<dbReference type="AlphaFoldDB" id="A0A9J7X8D5"/>
<dbReference type="GO" id="GO:0006166">
    <property type="term" value="P:purine ribonucleoside salvage"/>
    <property type="evidence" value="ECO:0007669"/>
    <property type="project" value="UniProtKB-KW"/>
</dbReference>
<accession>A0A9J7X8D5</accession>
<keyword evidence="19" id="KW-0732">Signal</keyword>
<dbReference type="GO" id="GO:0006178">
    <property type="term" value="P:guanine salvage"/>
    <property type="evidence" value="ECO:0007669"/>
    <property type="project" value="TreeGrafter"/>
</dbReference>
<feature type="signal peptide" evidence="19">
    <location>
        <begin position="1"/>
        <end position="20"/>
    </location>
</feature>
<reference evidence="21" key="1">
    <citation type="submission" date="2025-08" db="UniProtKB">
        <authorList>
            <consortium name="Ensembl"/>
        </authorList>
    </citation>
    <scope>IDENTIFICATION</scope>
</reference>
<evidence type="ECO:0000256" key="7">
    <source>
        <dbReference type="ARBA" id="ARBA00022099"/>
    </source>
</evidence>
<comment type="cofactor">
    <cofactor evidence="1">
        <name>Mg(2+)</name>
        <dbReference type="ChEBI" id="CHEBI:18420"/>
    </cofactor>
</comment>
<comment type="catalytic activity">
    <reaction evidence="16">
        <text>GMP + diphosphate = guanine + 5-phospho-alpha-D-ribose 1-diphosphate</text>
        <dbReference type="Rhea" id="RHEA:25424"/>
        <dbReference type="ChEBI" id="CHEBI:16235"/>
        <dbReference type="ChEBI" id="CHEBI:33019"/>
        <dbReference type="ChEBI" id="CHEBI:58017"/>
        <dbReference type="ChEBI" id="CHEBI:58115"/>
        <dbReference type="EC" id="2.4.2.8"/>
    </reaction>
    <physiologicalReaction direction="right-to-left" evidence="16">
        <dbReference type="Rhea" id="RHEA:25426"/>
    </physiologicalReaction>
</comment>
<evidence type="ECO:0000256" key="18">
    <source>
        <dbReference type="SAM" id="MobiDB-lite"/>
    </source>
</evidence>
<comment type="function">
    <text evidence="15">Converts guanine to guanosine monophosphate, and hypoxanthine to inosine monophosphate. Transfers the 5-phosphoribosyl group from 5-phosphoribosylpyrophosphate onto the purine. Plays a central role in the generation of purine nucleotides through the purine salvage pathway.</text>
</comment>
<evidence type="ECO:0000256" key="12">
    <source>
        <dbReference type="ARBA" id="ARBA00022726"/>
    </source>
</evidence>
<evidence type="ECO:0000256" key="17">
    <source>
        <dbReference type="ARBA" id="ARBA00049402"/>
    </source>
</evidence>
<proteinExistence type="inferred from homology"/>
<evidence type="ECO:0000256" key="2">
    <source>
        <dbReference type="ARBA" id="ARBA00004496"/>
    </source>
</evidence>
<comment type="similarity">
    <text evidence="4">Belongs to the purine/pyrimidine phosphoribosyltransferase family.</text>
</comment>
<dbReference type="Gene3D" id="3.40.50.2020">
    <property type="match status" value="1"/>
</dbReference>
<reference evidence="21" key="2">
    <citation type="submission" date="2025-09" db="UniProtKB">
        <authorList>
            <consortium name="Ensembl"/>
        </authorList>
    </citation>
    <scope>IDENTIFICATION</scope>
</reference>
<evidence type="ECO:0000313" key="21">
    <source>
        <dbReference type="Ensembl" id="ENSCCRP00000102461.1"/>
    </source>
</evidence>
<keyword evidence="8" id="KW-0963">Cytoplasm</keyword>
<dbReference type="Ensembl" id="ENSCCRT00000176011.1">
    <property type="protein sequence ID" value="ENSCCRP00000102461.1"/>
    <property type="gene ID" value="ENSCCRG00000077103.1"/>
</dbReference>
<keyword evidence="12" id="KW-0660">Purine salvage</keyword>
<comment type="catalytic activity">
    <reaction evidence="17">
        <text>IMP + diphosphate = hypoxanthine + 5-phospho-alpha-D-ribose 1-diphosphate</text>
        <dbReference type="Rhea" id="RHEA:17973"/>
        <dbReference type="ChEBI" id="CHEBI:17368"/>
        <dbReference type="ChEBI" id="CHEBI:33019"/>
        <dbReference type="ChEBI" id="CHEBI:58017"/>
        <dbReference type="ChEBI" id="CHEBI:58053"/>
        <dbReference type="EC" id="2.4.2.8"/>
    </reaction>
    <physiologicalReaction direction="right-to-left" evidence="17">
        <dbReference type="Rhea" id="RHEA:17975"/>
    </physiologicalReaction>
</comment>
<dbReference type="EC" id="2.4.2.8" evidence="6"/>
<dbReference type="GO" id="GO:0046100">
    <property type="term" value="P:hypoxanthine metabolic process"/>
    <property type="evidence" value="ECO:0007669"/>
    <property type="project" value="TreeGrafter"/>
</dbReference>
<evidence type="ECO:0000256" key="8">
    <source>
        <dbReference type="ARBA" id="ARBA00022490"/>
    </source>
</evidence>
<evidence type="ECO:0000313" key="22">
    <source>
        <dbReference type="Proteomes" id="UP001108240"/>
    </source>
</evidence>
<dbReference type="CDD" id="cd06223">
    <property type="entry name" value="PRTases_typeI"/>
    <property type="match status" value="1"/>
</dbReference>
<evidence type="ECO:0000259" key="20">
    <source>
        <dbReference type="Pfam" id="PF00156"/>
    </source>
</evidence>
<dbReference type="GO" id="GO:0005829">
    <property type="term" value="C:cytosol"/>
    <property type="evidence" value="ECO:0007669"/>
    <property type="project" value="TreeGrafter"/>
</dbReference>
<feature type="domain" description="Phosphoribosyltransferase" evidence="20">
    <location>
        <begin position="136"/>
        <end position="290"/>
    </location>
</feature>
<keyword evidence="22" id="KW-1185">Reference proteome</keyword>
<evidence type="ECO:0000256" key="3">
    <source>
        <dbReference type="ARBA" id="ARBA00004669"/>
    </source>
</evidence>
<dbReference type="GO" id="GO:0032264">
    <property type="term" value="P:IMP salvage"/>
    <property type="evidence" value="ECO:0007669"/>
    <property type="project" value="TreeGrafter"/>
</dbReference>
<evidence type="ECO:0000256" key="5">
    <source>
        <dbReference type="ARBA" id="ARBA00011881"/>
    </source>
</evidence>
<dbReference type="Proteomes" id="UP001108240">
    <property type="component" value="Unplaced"/>
</dbReference>
<dbReference type="GO" id="GO:0004422">
    <property type="term" value="F:hypoxanthine phosphoribosyltransferase activity"/>
    <property type="evidence" value="ECO:0007669"/>
    <property type="project" value="InterPro"/>
</dbReference>
<keyword evidence="9" id="KW-0328">Glycosyltransferase</keyword>
<comment type="subcellular location">
    <subcellularLocation>
        <location evidence="2">Cytoplasm</location>
    </subcellularLocation>
</comment>
<organism evidence="21 22">
    <name type="scientific">Cyprinus carpio carpio</name>
    <dbReference type="NCBI Taxonomy" id="630221"/>
    <lineage>
        <taxon>Eukaryota</taxon>
        <taxon>Metazoa</taxon>
        <taxon>Chordata</taxon>
        <taxon>Craniata</taxon>
        <taxon>Vertebrata</taxon>
        <taxon>Euteleostomi</taxon>
        <taxon>Actinopterygii</taxon>
        <taxon>Neopterygii</taxon>
        <taxon>Teleostei</taxon>
        <taxon>Ostariophysi</taxon>
        <taxon>Cypriniformes</taxon>
        <taxon>Cyprinidae</taxon>
        <taxon>Cyprininae</taxon>
        <taxon>Cyprinus</taxon>
    </lineage>
</organism>
<keyword evidence="14" id="KW-0460">Magnesium</keyword>
<dbReference type="FunFam" id="3.40.50.2020:FF:000019">
    <property type="entry name" value="Hypoxanthine phosphoribosyltransferase"/>
    <property type="match status" value="1"/>
</dbReference>
<evidence type="ECO:0000256" key="1">
    <source>
        <dbReference type="ARBA" id="ARBA00001946"/>
    </source>
</evidence>
<dbReference type="GO" id="GO:0032263">
    <property type="term" value="P:GMP salvage"/>
    <property type="evidence" value="ECO:0007669"/>
    <property type="project" value="TreeGrafter"/>
</dbReference>
<dbReference type="Pfam" id="PF00156">
    <property type="entry name" value="Pribosyltran"/>
    <property type="match status" value="1"/>
</dbReference>
<dbReference type="GeneTree" id="ENSGT00940000166064"/>
<protein>
    <recommendedName>
        <fullName evidence="7">Hypoxanthine-guanine phosphoribosyltransferase</fullName>
        <ecNumber evidence="6">2.4.2.8</ecNumber>
    </recommendedName>
</protein>
<evidence type="ECO:0000256" key="15">
    <source>
        <dbReference type="ARBA" id="ARBA00025301"/>
    </source>
</evidence>
<evidence type="ECO:0000256" key="14">
    <source>
        <dbReference type="ARBA" id="ARBA00022842"/>
    </source>
</evidence>
<comment type="pathway">
    <text evidence="3">Purine metabolism; IMP biosynthesis via salvage pathway; IMP from hypoxanthine: step 1/1.</text>
</comment>
<evidence type="ECO:0000256" key="16">
    <source>
        <dbReference type="ARBA" id="ARBA00048811"/>
    </source>
</evidence>
<dbReference type="InterPro" id="IPR000836">
    <property type="entry name" value="PRTase_dom"/>
</dbReference>
<dbReference type="NCBIfam" id="TIGR01203">
    <property type="entry name" value="HGPRTase"/>
    <property type="match status" value="1"/>
</dbReference>
<evidence type="ECO:0000256" key="4">
    <source>
        <dbReference type="ARBA" id="ARBA00008391"/>
    </source>
</evidence>
<dbReference type="GO" id="GO:0000287">
    <property type="term" value="F:magnesium ion binding"/>
    <property type="evidence" value="ECO:0007669"/>
    <property type="project" value="TreeGrafter"/>
</dbReference>
<feature type="compositionally biased region" description="Basic and acidic residues" evidence="18">
    <location>
        <begin position="79"/>
        <end position="94"/>
    </location>
</feature>
<dbReference type="InterPro" id="IPR029057">
    <property type="entry name" value="PRTase-like"/>
</dbReference>
<feature type="chain" id="PRO_5039924361" description="Hypoxanthine-guanine phosphoribosyltransferase" evidence="19">
    <location>
        <begin position="21"/>
        <end position="313"/>
    </location>
</feature>
<name>A0A9J7X8D5_CYPCA</name>
<dbReference type="InterPro" id="IPR050408">
    <property type="entry name" value="HGPRT"/>
</dbReference>
<dbReference type="GO" id="GO:0000166">
    <property type="term" value="F:nucleotide binding"/>
    <property type="evidence" value="ECO:0007669"/>
    <property type="project" value="UniProtKB-KW"/>
</dbReference>
<evidence type="ECO:0000256" key="19">
    <source>
        <dbReference type="SAM" id="SignalP"/>
    </source>
</evidence>
<evidence type="ECO:0000256" key="13">
    <source>
        <dbReference type="ARBA" id="ARBA00022741"/>
    </source>
</evidence>
<evidence type="ECO:0000256" key="9">
    <source>
        <dbReference type="ARBA" id="ARBA00022676"/>
    </source>
</evidence>
<dbReference type="PANTHER" id="PTHR43340">
    <property type="entry name" value="HYPOXANTHINE-GUANINE PHOSPHORIBOSYLTRANSFERASE"/>
    <property type="match status" value="1"/>
</dbReference>
<keyword evidence="10" id="KW-0808">Transferase</keyword>
<feature type="region of interest" description="Disordered" evidence="18">
    <location>
        <begin position="64"/>
        <end position="94"/>
    </location>
</feature>
<evidence type="ECO:0000256" key="6">
    <source>
        <dbReference type="ARBA" id="ARBA00011895"/>
    </source>
</evidence>
<keyword evidence="13" id="KW-0547">Nucleotide-binding</keyword>
<dbReference type="PANTHER" id="PTHR43340:SF7">
    <property type="entry name" value="HYPOXANTHINE PHOSPHORIBOSYLTRANSFERASE"/>
    <property type="match status" value="1"/>
</dbReference>
<comment type="subunit">
    <text evidence="5">Homotetramer.</text>
</comment>
<evidence type="ECO:0000256" key="11">
    <source>
        <dbReference type="ARBA" id="ARBA00022723"/>
    </source>
</evidence>
<sequence length="313" mass="35315">MCFGTLEGLVITLSSPVTSASNQPIKCWDRTGEAQAAEGQSDYWVTWIVTSGFRTRRVDFMQSRRALSPDAKGPSRSPPADRRQHESTDTDLKDRHSRMASYLEIADDSEGHDLSLFCVPKHYEEDLDSVIIPNGLIKDRTERLARDIVRDMGGQHIVALCVLKGGYKFFADLMDYIKTLNQNSDKSVPLTVDFIRLKSYSNDQSTNCVKVIGGDELSALTGKNVLIVEDIVETGKTMETLLNLLNECHPKMVKVVSLLVKRTPRSSGYRPDYIGFEVPDKFLVGYALDYNEYFRDLSHICILSDRAKEKYKV</sequence>
<evidence type="ECO:0000256" key="10">
    <source>
        <dbReference type="ARBA" id="ARBA00022679"/>
    </source>
</evidence>
<dbReference type="InterPro" id="IPR005904">
    <property type="entry name" value="Hxn_phspho_trans"/>
</dbReference>
<keyword evidence="11" id="KW-0479">Metal-binding</keyword>
<dbReference type="SUPFAM" id="SSF53271">
    <property type="entry name" value="PRTase-like"/>
    <property type="match status" value="1"/>
</dbReference>